<dbReference type="Pfam" id="PF00082">
    <property type="entry name" value="Peptidase_S8"/>
    <property type="match status" value="1"/>
</dbReference>
<dbReference type="PROSITE" id="PS00138">
    <property type="entry name" value="SUBTILASE_SER"/>
    <property type="match status" value="1"/>
</dbReference>
<accession>A0A4V2QGC5</accession>
<evidence type="ECO:0000256" key="4">
    <source>
        <dbReference type="ARBA" id="ARBA00022825"/>
    </source>
</evidence>
<dbReference type="InterPro" id="IPR036852">
    <property type="entry name" value="Peptidase_S8/S53_dom_sf"/>
</dbReference>
<dbReference type="InterPro" id="IPR022398">
    <property type="entry name" value="Peptidase_S8_His-AS"/>
</dbReference>
<feature type="active site" description="Charge relay system" evidence="5">
    <location>
        <position position="235"/>
    </location>
</feature>
<dbReference type="EMBL" id="SLUN01000003">
    <property type="protein sequence ID" value="TCL75287.1"/>
    <property type="molecule type" value="Genomic_DNA"/>
</dbReference>
<dbReference type="PROSITE" id="PS00136">
    <property type="entry name" value="SUBTILASE_ASP"/>
    <property type="match status" value="1"/>
</dbReference>
<feature type="active site" description="Charge relay system" evidence="5">
    <location>
        <position position="406"/>
    </location>
</feature>
<evidence type="ECO:0000313" key="9">
    <source>
        <dbReference type="Proteomes" id="UP000295008"/>
    </source>
</evidence>
<keyword evidence="9" id="KW-1185">Reference proteome</keyword>
<dbReference type="PROSITE" id="PS00137">
    <property type="entry name" value="SUBTILASE_HIS"/>
    <property type="match status" value="1"/>
</dbReference>
<evidence type="ECO:0000256" key="3">
    <source>
        <dbReference type="ARBA" id="ARBA00022801"/>
    </source>
</evidence>
<dbReference type="PROSITE" id="PS51892">
    <property type="entry name" value="SUBTILASE"/>
    <property type="match status" value="1"/>
</dbReference>
<comment type="caution">
    <text evidence="8">The sequence shown here is derived from an EMBL/GenBank/DDBJ whole genome shotgun (WGS) entry which is preliminary data.</text>
</comment>
<evidence type="ECO:0000256" key="1">
    <source>
        <dbReference type="ARBA" id="ARBA00011073"/>
    </source>
</evidence>
<dbReference type="RefSeq" id="WP_165907783.1">
    <property type="nucleotide sequence ID" value="NZ_SLUN01000003.1"/>
</dbReference>
<sequence>MNAKSFHFILAAFLIIVVAGCGGGGGGNSDGGNDNPIPGTGTVSGIVGTTYTADISKLSLKTQPFASVGVARSRIRRSSVANEKIIKFRSGMSEGEVQQLLSNLGGILKHKIYGPDNVYVVQIDPQTFQQSSLKANSDILYVEDNLILHAADLSVTPNDSEYTTYQTWNYSLLNLSRAWSIQKGNPRVVVAVLDTGISTSHPDLASNLVSGYDFVDWDAVPSDNQYYDNDNRYSHGTHVAGIVSAVTNNAQGMAGVGWNVKIMPVRVLAADGNGTTAMITNGIYWAVDHGANIINMSLTGQFPVGSAPQTFKTALQYAIDRNVTIVAAAGNEKSFVGFPANYPGVIAVSATDYQGNIAPYSNYGPEIWVCAPGGSGNSETITSYVFSTTYDKQTQQNTYIWMAGTSMASPHVAGIVALLYSHGITNPSVVRQTLKAAGNGSFNNQLGYGLPDAYAAVNGSPSGAAATKVFYYLPESSTCSSMSNAASNGSYSISNIPAGSVIMCAFIDFNLDGQVGTGDMFAHVGVTVTSGKTLNQNMTLQSVVLSTPKRLTDYIKDGFQ</sequence>
<reference evidence="8 9" key="1">
    <citation type="submission" date="2019-03" db="EMBL/GenBank/DDBJ databases">
        <title>Genomic Encyclopedia of Type Strains, Phase IV (KMG-IV): sequencing the most valuable type-strain genomes for metagenomic binning, comparative biology and taxonomic classification.</title>
        <authorList>
            <person name="Goeker M."/>
        </authorList>
    </citation>
    <scope>NUCLEOTIDE SEQUENCE [LARGE SCALE GENOMIC DNA]</scope>
    <source>
        <strain evidence="8 9">LX-B</strain>
    </source>
</reference>
<organism evidence="8 9">
    <name type="scientific">Hydrogenispora ethanolica</name>
    <dbReference type="NCBI Taxonomy" id="1082276"/>
    <lineage>
        <taxon>Bacteria</taxon>
        <taxon>Bacillati</taxon>
        <taxon>Bacillota</taxon>
        <taxon>Hydrogenispora</taxon>
    </lineage>
</organism>
<keyword evidence="2 5" id="KW-0645">Protease</keyword>
<evidence type="ECO:0000259" key="7">
    <source>
        <dbReference type="Pfam" id="PF00082"/>
    </source>
</evidence>
<dbReference type="PROSITE" id="PS51257">
    <property type="entry name" value="PROKAR_LIPOPROTEIN"/>
    <property type="match status" value="1"/>
</dbReference>
<dbReference type="InterPro" id="IPR050131">
    <property type="entry name" value="Peptidase_S8_subtilisin-like"/>
</dbReference>
<dbReference type="PANTHER" id="PTHR43806">
    <property type="entry name" value="PEPTIDASE S8"/>
    <property type="match status" value="1"/>
</dbReference>
<dbReference type="InterPro" id="IPR015500">
    <property type="entry name" value="Peptidase_S8_subtilisin-rel"/>
</dbReference>
<dbReference type="PANTHER" id="PTHR43806:SF11">
    <property type="entry name" value="CEREVISIN-RELATED"/>
    <property type="match status" value="1"/>
</dbReference>
<dbReference type="PRINTS" id="PR00723">
    <property type="entry name" value="SUBTILISIN"/>
</dbReference>
<dbReference type="GO" id="GO:0006508">
    <property type="term" value="P:proteolysis"/>
    <property type="evidence" value="ECO:0007669"/>
    <property type="project" value="UniProtKB-KW"/>
</dbReference>
<keyword evidence="4 5" id="KW-0720">Serine protease</keyword>
<dbReference type="InterPro" id="IPR023828">
    <property type="entry name" value="Peptidase_S8_Ser-AS"/>
</dbReference>
<dbReference type="SUPFAM" id="SSF52743">
    <property type="entry name" value="Subtilisin-like"/>
    <property type="match status" value="1"/>
</dbReference>
<dbReference type="InterPro" id="IPR000209">
    <property type="entry name" value="Peptidase_S8/S53_dom"/>
</dbReference>
<evidence type="ECO:0000256" key="2">
    <source>
        <dbReference type="ARBA" id="ARBA00022670"/>
    </source>
</evidence>
<name>A0A4V2QGC5_HYDET</name>
<proteinExistence type="inferred from homology"/>
<keyword evidence="3 5" id="KW-0378">Hydrolase</keyword>
<evidence type="ECO:0000313" key="8">
    <source>
        <dbReference type="EMBL" id="TCL75287.1"/>
    </source>
</evidence>
<comment type="similarity">
    <text evidence="1 5 6">Belongs to the peptidase S8 family.</text>
</comment>
<gene>
    <name evidence="8" type="ORF">EDC14_1003220</name>
</gene>
<dbReference type="InterPro" id="IPR023827">
    <property type="entry name" value="Peptidase_S8_Asp-AS"/>
</dbReference>
<evidence type="ECO:0000256" key="5">
    <source>
        <dbReference type="PROSITE-ProRule" id="PRU01240"/>
    </source>
</evidence>
<dbReference type="GO" id="GO:0004252">
    <property type="term" value="F:serine-type endopeptidase activity"/>
    <property type="evidence" value="ECO:0007669"/>
    <property type="project" value="UniProtKB-UniRule"/>
</dbReference>
<evidence type="ECO:0000256" key="6">
    <source>
        <dbReference type="RuleBase" id="RU003355"/>
    </source>
</evidence>
<protein>
    <submittedName>
        <fullName evidence="8">Serine protease</fullName>
    </submittedName>
</protein>
<dbReference type="Proteomes" id="UP000295008">
    <property type="component" value="Unassembled WGS sequence"/>
</dbReference>
<dbReference type="Gene3D" id="3.40.50.200">
    <property type="entry name" value="Peptidase S8/S53 domain"/>
    <property type="match status" value="1"/>
</dbReference>
<dbReference type="AlphaFoldDB" id="A0A4V2QGC5"/>
<feature type="active site" description="Charge relay system" evidence="5">
    <location>
        <position position="194"/>
    </location>
</feature>
<feature type="domain" description="Peptidase S8/S53" evidence="7">
    <location>
        <begin position="188"/>
        <end position="449"/>
    </location>
</feature>